<proteinExistence type="predicted"/>
<dbReference type="PROSITE" id="PS51198">
    <property type="entry name" value="UVRD_HELICASE_ATP_BIND"/>
    <property type="match status" value="1"/>
</dbReference>
<feature type="binding site" evidence="9">
    <location>
        <begin position="83"/>
        <end position="90"/>
    </location>
    <ligand>
        <name>ATP</name>
        <dbReference type="ChEBI" id="CHEBI:30616"/>
    </ligand>
</feature>
<dbReference type="InterPro" id="IPR013520">
    <property type="entry name" value="Ribonucl_H"/>
</dbReference>
<dbReference type="Pfam" id="PF13361">
    <property type="entry name" value="UvrD_C"/>
    <property type="match status" value="1"/>
</dbReference>
<dbReference type="SMART" id="SM00479">
    <property type="entry name" value="EXOIII"/>
    <property type="match status" value="1"/>
</dbReference>
<dbReference type="Gene3D" id="3.40.50.300">
    <property type="entry name" value="P-loop containing nucleotide triphosphate hydrolases"/>
    <property type="match status" value="2"/>
</dbReference>
<evidence type="ECO:0000256" key="9">
    <source>
        <dbReference type="PROSITE-ProRule" id="PRU00560"/>
    </source>
</evidence>
<dbReference type="PANTHER" id="PTHR11070:SF2">
    <property type="entry name" value="ATP-DEPENDENT DNA HELICASE SRS2"/>
    <property type="match status" value="1"/>
</dbReference>
<evidence type="ECO:0000259" key="10">
    <source>
        <dbReference type="PROSITE" id="PS51198"/>
    </source>
</evidence>
<dbReference type="InterPro" id="IPR027417">
    <property type="entry name" value="P-loop_NTPase"/>
</dbReference>
<comment type="catalytic activity">
    <reaction evidence="6">
        <text>Couples ATP hydrolysis with the unwinding of duplex DNA by translocating in the 3'-5' direction.</text>
        <dbReference type="EC" id="5.6.2.4"/>
    </reaction>
</comment>
<dbReference type="GO" id="GO:0003677">
    <property type="term" value="F:DNA binding"/>
    <property type="evidence" value="ECO:0007669"/>
    <property type="project" value="InterPro"/>
</dbReference>
<keyword evidence="4 9" id="KW-0067">ATP-binding</keyword>
<dbReference type="GO" id="GO:0000725">
    <property type="term" value="P:recombinational repair"/>
    <property type="evidence" value="ECO:0007669"/>
    <property type="project" value="TreeGrafter"/>
</dbReference>
<evidence type="ECO:0000256" key="1">
    <source>
        <dbReference type="ARBA" id="ARBA00022741"/>
    </source>
</evidence>
<dbReference type="InterPro" id="IPR012337">
    <property type="entry name" value="RNaseH-like_sf"/>
</dbReference>
<dbReference type="GO" id="GO:0043138">
    <property type="term" value="F:3'-5' DNA helicase activity"/>
    <property type="evidence" value="ECO:0007669"/>
    <property type="project" value="UniProtKB-EC"/>
</dbReference>
<dbReference type="CDD" id="cd06127">
    <property type="entry name" value="DEDDh"/>
    <property type="match status" value="1"/>
</dbReference>
<dbReference type="PANTHER" id="PTHR11070">
    <property type="entry name" value="UVRD / RECB / PCRA DNA HELICASE FAMILY MEMBER"/>
    <property type="match status" value="1"/>
</dbReference>
<dbReference type="CDD" id="cd18807">
    <property type="entry name" value="SF1_C_UvrD"/>
    <property type="match status" value="1"/>
</dbReference>
<dbReference type="Gene3D" id="3.30.420.10">
    <property type="entry name" value="Ribonuclease H-like superfamily/Ribonuclease H"/>
    <property type="match status" value="1"/>
</dbReference>
<dbReference type="InterPro" id="IPR036397">
    <property type="entry name" value="RNaseH_sf"/>
</dbReference>
<evidence type="ECO:0000256" key="7">
    <source>
        <dbReference type="ARBA" id="ARBA00034808"/>
    </source>
</evidence>
<evidence type="ECO:0000256" key="6">
    <source>
        <dbReference type="ARBA" id="ARBA00034617"/>
    </source>
</evidence>
<gene>
    <name evidence="11" type="ORF">Klosneuvirus_2_32</name>
</gene>
<dbReference type="InterPro" id="IPR000212">
    <property type="entry name" value="DNA_helicase_UvrD/REP"/>
</dbReference>
<dbReference type="CDD" id="cd17932">
    <property type="entry name" value="DEXQc_UvrD"/>
    <property type="match status" value="1"/>
</dbReference>
<dbReference type="SUPFAM" id="SSF53098">
    <property type="entry name" value="Ribonuclease H-like"/>
    <property type="match status" value="1"/>
</dbReference>
<comment type="catalytic activity">
    <reaction evidence="8">
        <text>ATP + H2O = ADP + phosphate + H(+)</text>
        <dbReference type="Rhea" id="RHEA:13065"/>
        <dbReference type="ChEBI" id="CHEBI:15377"/>
        <dbReference type="ChEBI" id="CHEBI:15378"/>
        <dbReference type="ChEBI" id="CHEBI:30616"/>
        <dbReference type="ChEBI" id="CHEBI:43474"/>
        <dbReference type="ChEBI" id="CHEBI:456216"/>
        <dbReference type="EC" id="5.6.2.4"/>
    </reaction>
</comment>
<dbReference type="Pfam" id="PF00580">
    <property type="entry name" value="UvrD-helicase"/>
    <property type="match status" value="1"/>
</dbReference>
<dbReference type="EMBL" id="KY684109">
    <property type="protein sequence ID" value="ARF11596.1"/>
    <property type="molecule type" value="Genomic_DNA"/>
</dbReference>
<keyword evidence="5" id="KW-0413">Isomerase</keyword>
<evidence type="ECO:0000256" key="4">
    <source>
        <dbReference type="ARBA" id="ARBA00022840"/>
    </source>
</evidence>
<name>A0A1V0SIN4_9VIRU</name>
<feature type="domain" description="UvrD-like helicase ATP-binding" evidence="10">
    <location>
        <begin position="62"/>
        <end position="256"/>
    </location>
</feature>
<sequence length="1106" mass="130393">MENLNNKSVNDLKILLKQFDLVNGISSLKKDDLIKTLRAVQKYKNNKQVDYHEFYFGDKLVKLSNEQHEVVTTDIKYNMRIIAAAGSGKTTTIVCRIKYLIDHGIDAERILLVCFNVDAAESMKNKLVELFGFIPKISVGTLDSLACRYYHRYFKQDHFVNISEYATYFLKFLQTDGNPVVSLYHYVFFDEQQDCNSLQFEIIRCFYNHGAKISVIGDPNQCVYAFRGADIRYIINLEQYFVNLKTYNLSINHRSTPEIINLANASIKFNKEQIFKDMVATKPTINFLPVVKYFDSLQDQNKEIIQAIINFNKQGIPNDEIAILSRNNFALKILEEAIERYNTNVEEKIKYVSLINDDRNDAKPKMRPLHLTLTTIHKSKGLEFAVVYIIGCNDELFPSETDKLSLNEERRLFFVATTRAKQYLFYFFHGSKNKIAKVSRFIQELDRKYYHFANYDKKYYFYDDYRSVKWFNGVTETIALLNEKDIALLRENGILPKENPTIKKIHGKHEFNNYVTSYYLQADYGEFIDRYITRHIGKRNNESNGLVDISTIIIISAYQFTNEELIVFKKYEANFKFNMNKINVKTPEWKYLPILNQNERKLTSFRIIDNNEIQIISSIIKKLLITSNKYNIDINILINCFSIKNEIPEQFKKKIIESYNRYNNDNYLTNELLYDVYNISLCNTILNDRRRLIYKNVYDYFVDQPLLTDIDLYVDTLEPEFSKLLCKKFVISNEYDLIGEIDLINLTHNKLIDFKCSSSDQFKLPWLLQLLAYLSILRKSYPQITINELEVYNPLQGEIYTFDMSKWNKADEYLSYLYEIRVRQMTRNLDIVDKDIENNYPIKYDNFDKKDDKMDDKMDEENDILIEPEEKQFNLKHIFGDNYKFFLDSFNKNKQLTNNHSDMMELFNHHSNHRYMVVDTETTGLPERPTFGGYYPYTEIDKYNGARMIQICWAIYDDGKLVEIQDYLIRPNGFVINNSHIHGITNQMARGGHKLTDVLVKFSQALNNVKYIVGHNIKFDVHIICSELYRNKFHNTIAFINQKELICTMEKSIPLKVDGCLKAPKLIKLYKFLFGKEFEHQHNAKYDVLATGEVFIELTKRKLICL</sequence>
<dbReference type="Pfam" id="PF00929">
    <property type="entry name" value="RNase_T"/>
    <property type="match status" value="1"/>
</dbReference>
<keyword evidence="2 9" id="KW-0378">Hydrolase</keyword>
<keyword evidence="3 9" id="KW-0347">Helicase</keyword>
<evidence type="ECO:0000256" key="3">
    <source>
        <dbReference type="ARBA" id="ARBA00022806"/>
    </source>
</evidence>
<reference evidence="11" key="1">
    <citation type="journal article" date="2017" name="Science">
        <title>Giant viruses with an expanded complement of translation system components.</title>
        <authorList>
            <person name="Schulz F."/>
            <person name="Yutin N."/>
            <person name="Ivanova N.N."/>
            <person name="Ortega D.R."/>
            <person name="Lee T.K."/>
            <person name="Vierheilig J."/>
            <person name="Daims H."/>
            <person name="Horn M."/>
            <person name="Wagner M."/>
            <person name="Jensen G.J."/>
            <person name="Kyrpides N.C."/>
            <person name="Koonin E.V."/>
            <person name="Woyke T."/>
        </authorList>
    </citation>
    <scope>NUCLEOTIDE SEQUENCE</scope>
    <source>
        <strain evidence="11">KNV1</strain>
    </source>
</reference>
<dbReference type="InterPro" id="IPR014016">
    <property type="entry name" value="UvrD-like_ATP-bd"/>
</dbReference>
<dbReference type="GO" id="GO:0016787">
    <property type="term" value="F:hydrolase activity"/>
    <property type="evidence" value="ECO:0007669"/>
    <property type="project" value="UniProtKB-UniRule"/>
</dbReference>
<evidence type="ECO:0000256" key="8">
    <source>
        <dbReference type="ARBA" id="ARBA00048988"/>
    </source>
</evidence>
<dbReference type="InterPro" id="IPR014017">
    <property type="entry name" value="DNA_helicase_UvrD-like_C"/>
</dbReference>
<protein>
    <recommendedName>
        <fullName evidence="7">DNA 3'-5' helicase</fullName>
        <ecNumber evidence="7">5.6.2.4</ecNumber>
    </recommendedName>
</protein>
<dbReference type="SUPFAM" id="SSF52540">
    <property type="entry name" value="P-loop containing nucleoside triphosphate hydrolases"/>
    <property type="match status" value="1"/>
</dbReference>
<organism evidence="11">
    <name type="scientific">Klosneuvirus KNV1</name>
    <dbReference type="NCBI Taxonomy" id="1977640"/>
    <lineage>
        <taxon>Viruses</taxon>
        <taxon>Varidnaviria</taxon>
        <taxon>Bamfordvirae</taxon>
        <taxon>Nucleocytoviricota</taxon>
        <taxon>Megaviricetes</taxon>
        <taxon>Imitervirales</taxon>
        <taxon>Mimiviridae</taxon>
        <taxon>Klosneuvirinae</taxon>
        <taxon>Klosneuvirus</taxon>
    </lineage>
</organism>
<dbReference type="EC" id="5.6.2.4" evidence="7"/>
<keyword evidence="1 9" id="KW-0547">Nucleotide-binding</keyword>
<evidence type="ECO:0000256" key="2">
    <source>
        <dbReference type="ARBA" id="ARBA00022801"/>
    </source>
</evidence>
<dbReference type="GO" id="GO:0005524">
    <property type="term" value="F:ATP binding"/>
    <property type="evidence" value="ECO:0007669"/>
    <property type="project" value="UniProtKB-UniRule"/>
</dbReference>
<evidence type="ECO:0000313" key="11">
    <source>
        <dbReference type="EMBL" id="ARF11596.1"/>
    </source>
</evidence>
<accession>A0A1V0SIN4</accession>
<evidence type="ECO:0000256" key="5">
    <source>
        <dbReference type="ARBA" id="ARBA00023235"/>
    </source>
</evidence>